<evidence type="ECO:0000259" key="1">
    <source>
        <dbReference type="Pfam" id="PF01609"/>
    </source>
</evidence>
<dbReference type="GO" id="GO:0006313">
    <property type="term" value="P:DNA transposition"/>
    <property type="evidence" value="ECO:0007669"/>
    <property type="project" value="InterPro"/>
</dbReference>
<evidence type="ECO:0000313" key="2">
    <source>
        <dbReference type="EMBL" id="SFB47716.1"/>
    </source>
</evidence>
<evidence type="ECO:0000313" key="3">
    <source>
        <dbReference type="Proteomes" id="UP000198619"/>
    </source>
</evidence>
<dbReference type="InterPro" id="IPR002559">
    <property type="entry name" value="Transposase_11"/>
</dbReference>
<dbReference type="AlphaFoldDB" id="A0A1I1BDK5"/>
<organism evidence="2 3">
    <name type="scientific">Clostridium frigidicarnis</name>
    <dbReference type="NCBI Taxonomy" id="84698"/>
    <lineage>
        <taxon>Bacteria</taxon>
        <taxon>Bacillati</taxon>
        <taxon>Bacillota</taxon>
        <taxon>Clostridia</taxon>
        <taxon>Eubacteriales</taxon>
        <taxon>Clostridiaceae</taxon>
        <taxon>Clostridium</taxon>
    </lineage>
</organism>
<dbReference type="Pfam" id="PF01609">
    <property type="entry name" value="DDE_Tnp_1"/>
    <property type="match status" value="1"/>
</dbReference>
<name>A0A1I1BDK5_9CLOT</name>
<dbReference type="GO" id="GO:0003677">
    <property type="term" value="F:DNA binding"/>
    <property type="evidence" value="ECO:0007669"/>
    <property type="project" value="InterPro"/>
</dbReference>
<dbReference type="GO" id="GO:0004803">
    <property type="term" value="F:transposase activity"/>
    <property type="evidence" value="ECO:0007669"/>
    <property type="project" value="InterPro"/>
</dbReference>
<keyword evidence="3" id="KW-1185">Reference proteome</keyword>
<proteinExistence type="predicted"/>
<dbReference type="Proteomes" id="UP000198619">
    <property type="component" value="Unassembled WGS sequence"/>
</dbReference>
<accession>A0A1I1BDK5</accession>
<dbReference type="OrthoDB" id="1897362at2"/>
<reference evidence="2 3" key="1">
    <citation type="submission" date="2016-10" db="EMBL/GenBank/DDBJ databases">
        <authorList>
            <person name="de Groot N.N."/>
        </authorList>
    </citation>
    <scope>NUCLEOTIDE SEQUENCE [LARGE SCALE GENOMIC DNA]</scope>
    <source>
        <strain evidence="2 3">DSM 12271</strain>
    </source>
</reference>
<protein>
    <submittedName>
        <fullName evidence="2">Transposase DDE domain-containing protein</fullName>
    </submittedName>
</protein>
<dbReference type="RefSeq" id="WP_090043342.1">
    <property type="nucleotide sequence ID" value="NZ_FOKI01000094.1"/>
</dbReference>
<gene>
    <name evidence="2" type="ORF">SAMN04488528_10942</name>
</gene>
<sequence length="117" mass="13519">MIKQNNILNKQSNKLHFNRILINDATSYGLPLKFYDKFKGSGGSRSKAAIKIQLQYDLLSGSFLCCDIDNGTSSDGKYVETMDKHTKGGYIRLADLGYYKVDHLKKYMIRRYFLYQN</sequence>
<feature type="domain" description="Transposase IS4-like" evidence="1">
    <location>
        <begin position="17"/>
        <end position="106"/>
    </location>
</feature>
<dbReference type="EMBL" id="FOKI01000094">
    <property type="protein sequence ID" value="SFB47716.1"/>
    <property type="molecule type" value="Genomic_DNA"/>
</dbReference>